<comment type="caution">
    <text evidence="1">The sequence shown here is derived from an EMBL/GenBank/DDBJ whole genome shotgun (WGS) entry which is preliminary data.</text>
</comment>
<dbReference type="OrthoDB" id="10279255at2759"/>
<reference evidence="2" key="1">
    <citation type="submission" date="2016-06" db="EMBL/GenBank/DDBJ databases">
        <title>Parallel loss of symbiosis genes in relatives of nitrogen-fixing non-legume Parasponia.</title>
        <authorList>
            <person name="Van Velzen R."/>
            <person name="Holmer R."/>
            <person name="Bu F."/>
            <person name="Rutten L."/>
            <person name="Van Zeijl A."/>
            <person name="Liu W."/>
            <person name="Santuari L."/>
            <person name="Cao Q."/>
            <person name="Sharma T."/>
            <person name="Shen D."/>
            <person name="Roswanjaya Y."/>
            <person name="Wardhani T."/>
            <person name="Kalhor M.S."/>
            <person name="Jansen J."/>
            <person name="Van den Hoogen J."/>
            <person name="Gungor B."/>
            <person name="Hartog M."/>
            <person name="Hontelez J."/>
            <person name="Verver J."/>
            <person name="Yang W.-C."/>
            <person name="Schijlen E."/>
            <person name="Repin R."/>
            <person name="Schilthuizen M."/>
            <person name="Schranz E."/>
            <person name="Heidstra R."/>
            <person name="Miyata K."/>
            <person name="Fedorova E."/>
            <person name="Kohlen W."/>
            <person name="Bisseling T."/>
            <person name="Smit S."/>
            <person name="Geurts R."/>
        </authorList>
    </citation>
    <scope>NUCLEOTIDE SEQUENCE [LARGE SCALE GENOMIC DNA]</scope>
    <source>
        <strain evidence="2">cv. RG33-2</strain>
    </source>
</reference>
<sequence length="100" mass="12139">MKNKQLLFKPQGHQRVRKPAVMPENTSDDPIDNILLKNVYYPYLIQKQIIQCSTKNRKLMFIIYDFVHPRLEKKKKTKSTSRDYLKHRNEVNQSRILLYY</sequence>
<evidence type="ECO:0000313" key="2">
    <source>
        <dbReference type="Proteomes" id="UP000237000"/>
    </source>
</evidence>
<gene>
    <name evidence="1" type="ORF">TorRG33x02_270880</name>
</gene>
<dbReference type="Proteomes" id="UP000237000">
    <property type="component" value="Unassembled WGS sequence"/>
</dbReference>
<evidence type="ECO:0000313" key="1">
    <source>
        <dbReference type="EMBL" id="PON65322.1"/>
    </source>
</evidence>
<dbReference type="InParanoid" id="A0A2P5CW92"/>
<organism evidence="1 2">
    <name type="scientific">Trema orientale</name>
    <name type="common">Charcoal tree</name>
    <name type="synonym">Celtis orientalis</name>
    <dbReference type="NCBI Taxonomy" id="63057"/>
    <lineage>
        <taxon>Eukaryota</taxon>
        <taxon>Viridiplantae</taxon>
        <taxon>Streptophyta</taxon>
        <taxon>Embryophyta</taxon>
        <taxon>Tracheophyta</taxon>
        <taxon>Spermatophyta</taxon>
        <taxon>Magnoliopsida</taxon>
        <taxon>eudicotyledons</taxon>
        <taxon>Gunneridae</taxon>
        <taxon>Pentapetalae</taxon>
        <taxon>rosids</taxon>
        <taxon>fabids</taxon>
        <taxon>Rosales</taxon>
        <taxon>Cannabaceae</taxon>
        <taxon>Trema</taxon>
    </lineage>
</organism>
<accession>A0A2P5CW92</accession>
<proteinExistence type="predicted"/>
<protein>
    <submittedName>
        <fullName evidence="1">Uncharacterized protein</fullName>
    </submittedName>
</protein>
<keyword evidence="2" id="KW-1185">Reference proteome</keyword>
<name>A0A2P5CW92_TREOI</name>
<dbReference type="AlphaFoldDB" id="A0A2P5CW92"/>
<dbReference type="EMBL" id="JXTC01000321">
    <property type="protein sequence ID" value="PON65322.1"/>
    <property type="molecule type" value="Genomic_DNA"/>
</dbReference>